<dbReference type="RefSeq" id="WP_369343207.1">
    <property type="nucleotide sequence ID" value="NZ_CP129676.1"/>
</dbReference>
<gene>
    <name evidence="1" type="ORF">QN217_10965</name>
</gene>
<dbReference type="AlphaFoldDB" id="A0AB39UEV6"/>
<evidence type="ECO:0008006" key="2">
    <source>
        <dbReference type="Google" id="ProtNLM"/>
    </source>
</evidence>
<accession>A0AB39UEV6</accession>
<organism evidence="1">
    <name type="scientific">Bifidobacterium fermentum</name>
    <dbReference type="NCBI Taxonomy" id="3059035"/>
    <lineage>
        <taxon>Bacteria</taxon>
        <taxon>Bacillati</taxon>
        <taxon>Actinomycetota</taxon>
        <taxon>Actinomycetes</taxon>
        <taxon>Bifidobacteriales</taxon>
        <taxon>Bifidobacteriaceae</taxon>
        <taxon>Bifidobacterium</taxon>
    </lineage>
</organism>
<proteinExistence type="predicted"/>
<dbReference type="EMBL" id="CP129676">
    <property type="protein sequence ID" value="XDS47677.1"/>
    <property type="molecule type" value="Genomic_DNA"/>
</dbReference>
<evidence type="ECO:0000313" key="1">
    <source>
        <dbReference type="EMBL" id="XDS47677.1"/>
    </source>
</evidence>
<name>A0AB39UEV6_9BIFI</name>
<reference evidence="1" key="1">
    <citation type="submission" date="2023-07" db="EMBL/GenBank/DDBJ databases">
        <title>Bifidobacterium aquikefiriaerophilum sp. nov. and Bifidobacterium eccum sp. nov., isolated from water kefir.</title>
        <authorList>
            <person name="Breselge S."/>
            <person name="Bellassi P."/>
            <person name="Barcenilla C."/>
            <person name="Alvarez-Ordonez A."/>
            <person name="Morelli L."/>
            <person name="Cotter P.D."/>
        </authorList>
    </citation>
    <scope>NUCLEOTIDE SEQUENCE</scope>
    <source>
        <strain evidence="1">WK048_4_13</strain>
        <plasmid evidence="1">unnamed1</plasmid>
    </source>
</reference>
<geneLocation type="plasmid" evidence="1">
    <name>unnamed1</name>
</geneLocation>
<protein>
    <recommendedName>
        <fullName evidence="2">DUF5655 domain-containing protein</fullName>
    </recommendedName>
</protein>
<keyword evidence="1" id="KW-0614">Plasmid</keyword>
<sequence>MTNTFYDDFKSMTAEKMAGSMEDMTYAYEQTRVPKAHYKKMLATGIEQVMEASVEIILIQPYISIIKQMIGENPKSFYKALLCIDAKVTMTNIRTSEWEALETIWQTHRSKDDPNHAGHLPKATIDMFRDAAKHGIDQLAQDIDKENGK</sequence>